<dbReference type="Proteomes" id="UP000588083">
    <property type="component" value="Unassembled WGS sequence"/>
</dbReference>
<evidence type="ECO:0000313" key="1">
    <source>
        <dbReference type="EMBL" id="GFP19029.1"/>
    </source>
</evidence>
<dbReference type="NCBIfam" id="TIGR03831">
    <property type="entry name" value="YgiT_finger"/>
    <property type="match status" value="1"/>
</dbReference>
<evidence type="ECO:0000313" key="3">
    <source>
        <dbReference type="EMBL" id="GFP39080.1"/>
    </source>
</evidence>
<dbReference type="EMBL" id="BLRU01000030">
    <property type="protein sequence ID" value="GFP19029.1"/>
    <property type="molecule type" value="Genomic_DNA"/>
</dbReference>
<evidence type="ECO:0000313" key="2">
    <source>
        <dbReference type="EMBL" id="GFP31087.1"/>
    </source>
</evidence>
<gene>
    <name evidence="1" type="ORF">HKBW3S03_00533</name>
    <name evidence="2" type="ORF">HKBW3S34_02006</name>
    <name evidence="3" type="ORF">HKBW3S47_00780</name>
</gene>
<name>A0A6V8PFQ1_9ACTN</name>
<organism evidence="2 6">
    <name type="scientific">Candidatus Hakubella thermalkaliphila</name>
    <dbReference type="NCBI Taxonomy" id="2754717"/>
    <lineage>
        <taxon>Bacteria</taxon>
        <taxon>Bacillati</taxon>
        <taxon>Actinomycetota</taxon>
        <taxon>Actinomycetota incertae sedis</taxon>
        <taxon>Candidatus Hakubellales</taxon>
        <taxon>Candidatus Hakubellaceae</taxon>
        <taxon>Candidatus Hakubella</taxon>
    </lineage>
</organism>
<sequence length="77" mass="8674">MKTCPLCGGELEEKIVTHPQEYKGKIIILENVPAELCRQCGEVLLRPDILERVQEVVWSEVAPKRTASVPVYDLAQL</sequence>
<dbReference type="RefSeq" id="WP_176235544.1">
    <property type="nucleotide sequence ID" value="NZ_BLRU01000030.1"/>
</dbReference>
<dbReference type="Gene3D" id="3.10.20.860">
    <property type="match status" value="1"/>
</dbReference>
<proteinExistence type="predicted"/>
<reference evidence="4 5" key="1">
    <citation type="journal article" date="2020" name="Front. Microbiol.">
        <title>Single-cell genomics of novel Actinobacteria with the Wood-Ljungdahl pathway discovered in a serpentinizing system.</title>
        <authorList>
            <person name="Merino N."/>
            <person name="Kawai M."/>
            <person name="Boyd E.S."/>
            <person name="Colman D.R."/>
            <person name="McGlynn S.E."/>
            <person name="Nealson K.H."/>
            <person name="Kurokawa K."/>
            <person name="Hongoh Y."/>
        </authorList>
    </citation>
    <scope>NUCLEOTIDE SEQUENCE [LARGE SCALE GENOMIC DNA]</scope>
    <source>
        <strain evidence="1 5">S03</strain>
        <strain evidence="2 6">S34</strain>
        <strain evidence="3 4">S47</strain>
    </source>
</reference>
<dbReference type="EMBL" id="BLSD01000030">
    <property type="protein sequence ID" value="GFP39080.1"/>
    <property type="molecule type" value="Genomic_DNA"/>
</dbReference>
<dbReference type="AlphaFoldDB" id="A0A6V8PFQ1"/>
<dbReference type="Pfam" id="PF15731">
    <property type="entry name" value="MqsA_antitoxin"/>
    <property type="match status" value="1"/>
</dbReference>
<evidence type="ECO:0008006" key="7">
    <source>
        <dbReference type="Google" id="ProtNLM"/>
    </source>
</evidence>
<evidence type="ECO:0000313" key="5">
    <source>
        <dbReference type="Proteomes" id="UP000574717"/>
    </source>
</evidence>
<dbReference type="InterPro" id="IPR022453">
    <property type="entry name" value="Znf_MqsA-type"/>
</dbReference>
<accession>A0A6V8PFQ1</accession>
<comment type="caution">
    <text evidence="2">The sequence shown here is derived from an EMBL/GenBank/DDBJ whole genome shotgun (WGS) entry which is preliminary data.</text>
</comment>
<keyword evidence="6" id="KW-1185">Reference proteome</keyword>
<protein>
    <recommendedName>
        <fullName evidence="7">YgiT-type zinc finger domain-containing protein</fullName>
    </recommendedName>
</protein>
<dbReference type="Proteomes" id="UP000574717">
    <property type="component" value="Unassembled WGS sequence"/>
</dbReference>
<evidence type="ECO:0000313" key="6">
    <source>
        <dbReference type="Proteomes" id="UP000588083"/>
    </source>
</evidence>
<dbReference type="EMBL" id="BLRZ01000161">
    <property type="protein sequence ID" value="GFP31087.1"/>
    <property type="molecule type" value="Genomic_DNA"/>
</dbReference>
<evidence type="ECO:0000313" key="4">
    <source>
        <dbReference type="Proteomes" id="UP000569018"/>
    </source>
</evidence>
<dbReference type="InterPro" id="IPR032758">
    <property type="entry name" value="MqsA/HigA-2"/>
</dbReference>
<dbReference type="Proteomes" id="UP000569018">
    <property type="component" value="Unassembled WGS sequence"/>
</dbReference>
<dbReference type="CDD" id="cd12870">
    <property type="entry name" value="MqsA"/>
    <property type="match status" value="1"/>
</dbReference>